<gene>
    <name evidence="1" type="ORF">LC087_00985</name>
</gene>
<evidence type="ECO:0000313" key="2">
    <source>
        <dbReference type="Proteomes" id="UP001197974"/>
    </source>
</evidence>
<keyword evidence="2" id="KW-1185">Reference proteome</keyword>
<reference evidence="1 2" key="1">
    <citation type="submission" date="2023-06" db="EMBL/GenBank/DDBJ databases">
        <title>Five Gram-positive bacteria isolated from mangrove sediments in Shenzhen, Guangdong, China.</title>
        <authorList>
            <person name="Yu S."/>
            <person name="Zheng W."/>
            <person name="Huang Y."/>
        </authorList>
    </citation>
    <scope>NUCLEOTIDE SEQUENCE [LARGE SCALE GENOMIC DNA]</scope>
    <source>
        <strain evidence="1 2">SaN35-3</strain>
    </source>
</reference>
<dbReference type="PANTHER" id="PTHR41260">
    <property type="entry name" value="PROTEIN ECSC"/>
    <property type="match status" value="1"/>
</dbReference>
<dbReference type="EMBL" id="CP129013">
    <property type="protein sequence ID" value="WLR42848.1"/>
    <property type="molecule type" value="Genomic_DNA"/>
</dbReference>
<dbReference type="RefSeq" id="WP_226539326.1">
    <property type="nucleotide sequence ID" value="NZ_CP129013.1"/>
</dbReference>
<sequence>MIDETILWREKQIQKETMFMRASKQMQRKVNSYIPEKAHEAITVSLKSLIEATLEGSRFINKLTPMEEKFTFEEKELAFEALVKSYQRTATIEGVTTGAGGLLLGLADLPLFLSIKMKMLFDSAQIYGLNVKAYEERVYLLTVFQFAFSSHPYRKELINRMENWDEYKRKVNEVNWRTLQQEYRDFIDLAKMLQIMPIIGAAVGGVANHRITKHLGEYTKYSYRLRFLDL</sequence>
<name>A0ABY9JVS5_9BACI</name>
<protein>
    <submittedName>
        <fullName evidence="1">EcsC family protein</fullName>
    </submittedName>
</protein>
<dbReference type="PANTHER" id="PTHR41260:SF1">
    <property type="entry name" value="PROTEIN ECSC"/>
    <property type="match status" value="1"/>
</dbReference>
<dbReference type="Proteomes" id="UP001197974">
    <property type="component" value="Chromosome"/>
</dbReference>
<accession>A0ABY9JVS5</accession>
<dbReference type="Pfam" id="PF12787">
    <property type="entry name" value="EcsC"/>
    <property type="match status" value="1"/>
</dbReference>
<evidence type="ECO:0000313" key="1">
    <source>
        <dbReference type="EMBL" id="WLR42848.1"/>
    </source>
</evidence>
<organism evidence="1 2">
    <name type="scientific">Bacillus carboniphilus</name>
    <dbReference type="NCBI Taxonomy" id="86663"/>
    <lineage>
        <taxon>Bacteria</taxon>
        <taxon>Bacillati</taxon>
        <taxon>Bacillota</taxon>
        <taxon>Bacilli</taxon>
        <taxon>Bacillales</taxon>
        <taxon>Bacillaceae</taxon>
        <taxon>Bacillus</taxon>
    </lineage>
</organism>
<proteinExistence type="predicted"/>
<dbReference type="InterPro" id="IPR024787">
    <property type="entry name" value="EcsC"/>
</dbReference>